<dbReference type="PANTHER" id="PTHR24421">
    <property type="entry name" value="NITRATE/NITRITE SENSOR PROTEIN NARX-RELATED"/>
    <property type="match status" value="1"/>
</dbReference>
<evidence type="ECO:0000256" key="8">
    <source>
        <dbReference type="ARBA" id="ARBA00023012"/>
    </source>
</evidence>
<dbReference type="STRING" id="2064.TR51_03490"/>
<dbReference type="PATRIC" id="fig|2064.6.peg.784"/>
<keyword evidence="9" id="KW-1133">Transmembrane helix</keyword>
<dbReference type="Pfam" id="PF02518">
    <property type="entry name" value="HATPase_c"/>
    <property type="match status" value="1"/>
</dbReference>
<feature type="transmembrane region" description="Helical" evidence="9">
    <location>
        <begin position="73"/>
        <end position="100"/>
    </location>
</feature>
<feature type="transmembrane region" description="Helical" evidence="9">
    <location>
        <begin position="12"/>
        <end position="34"/>
    </location>
</feature>
<evidence type="ECO:0000256" key="3">
    <source>
        <dbReference type="ARBA" id="ARBA00022553"/>
    </source>
</evidence>
<dbReference type="GO" id="GO:0046983">
    <property type="term" value="F:protein dimerization activity"/>
    <property type="evidence" value="ECO:0007669"/>
    <property type="project" value="InterPro"/>
</dbReference>
<evidence type="ECO:0000256" key="7">
    <source>
        <dbReference type="ARBA" id="ARBA00022840"/>
    </source>
</evidence>
<dbReference type="SMART" id="SM00387">
    <property type="entry name" value="HATPase_c"/>
    <property type="match status" value="1"/>
</dbReference>
<dbReference type="PANTHER" id="PTHR24421:SF10">
    <property type="entry name" value="NITRATE_NITRITE SENSOR PROTEIN NARQ"/>
    <property type="match status" value="1"/>
</dbReference>
<dbReference type="CDD" id="cd16917">
    <property type="entry name" value="HATPase_UhpB-NarQ-NarX-like"/>
    <property type="match status" value="1"/>
</dbReference>
<dbReference type="Proteomes" id="UP000032066">
    <property type="component" value="Unassembled WGS sequence"/>
</dbReference>
<evidence type="ECO:0000256" key="6">
    <source>
        <dbReference type="ARBA" id="ARBA00022777"/>
    </source>
</evidence>
<keyword evidence="9" id="KW-0472">Membrane</keyword>
<dbReference type="GO" id="GO:0016020">
    <property type="term" value="C:membrane"/>
    <property type="evidence" value="ECO:0007669"/>
    <property type="project" value="InterPro"/>
</dbReference>
<sequence>MSAWWRGPGYLLGGLGTGAATLLALPVLLTPGAARGWASWHRRRADRLLRAAPSGPVRVGRWRLLAWTGSHAVTGLAFGAFTALCAGNTATTAVTLPLWWALPAGTRAGGFAAGVPLTGWGAALTLGTAQLAAFAALTYVAVPPLARLHARLCVLLLSPSATERLARQVATLTETRAGAMSAHGAELRRIERDLHDGTQARLVAIAMRLGVARELLDEHPESVSRLLAEAQQGTEDAMAELRAVIRTIYPPILADRGLAGALAALAAGAAITTDLDTVDCRDVPAAVEAVAYFTVAEALTNAAKHSGAARAGVRVGRDGDRLTVSVTDDGAGGADESRGTGLAGIRHRVLALDGTVRVHSPVGGPTVIEVGLPCGS</sequence>
<evidence type="ECO:0000256" key="4">
    <source>
        <dbReference type="ARBA" id="ARBA00022679"/>
    </source>
</evidence>
<dbReference type="Gene3D" id="1.20.5.1930">
    <property type="match status" value="1"/>
</dbReference>
<proteinExistence type="predicted"/>
<gene>
    <name evidence="11" type="ORF">TR51_03490</name>
</gene>
<keyword evidence="7" id="KW-0067">ATP-binding</keyword>
<dbReference type="InterPro" id="IPR003594">
    <property type="entry name" value="HATPase_dom"/>
</dbReference>
<keyword evidence="6 11" id="KW-0418">Kinase</keyword>
<dbReference type="EC" id="2.7.13.3" evidence="2"/>
<dbReference type="InterPro" id="IPR036890">
    <property type="entry name" value="HATPase_C_sf"/>
</dbReference>
<dbReference type="AlphaFoldDB" id="A0A0D0NG39"/>
<protein>
    <recommendedName>
        <fullName evidence="2">histidine kinase</fullName>
        <ecNumber evidence="2">2.7.13.3</ecNumber>
    </recommendedName>
</protein>
<dbReference type="SUPFAM" id="SSF55874">
    <property type="entry name" value="ATPase domain of HSP90 chaperone/DNA topoisomerase II/histidine kinase"/>
    <property type="match status" value="1"/>
</dbReference>
<keyword evidence="4" id="KW-0808">Transferase</keyword>
<evidence type="ECO:0000256" key="2">
    <source>
        <dbReference type="ARBA" id="ARBA00012438"/>
    </source>
</evidence>
<dbReference type="Pfam" id="PF07730">
    <property type="entry name" value="HisKA_3"/>
    <property type="match status" value="1"/>
</dbReference>
<dbReference type="GO" id="GO:0000155">
    <property type="term" value="F:phosphorelay sensor kinase activity"/>
    <property type="evidence" value="ECO:0007669"/>
    <property type="project" value="InterPro"/>
</dbReference>
<keyword evidence="12" id="KW-1185">Reference proteome</keyword>
<evidence type="ECO:0000256" key="1">
    <source>
        <dbReference type="ARBA" id="ARBA00000085"/>
    </source>
</evidence>
<evidence type="ECO:0000259" key="10">
    <source>
        <dbReference type="SMART" id="SM00387"/>
    </source>
</evidence>
<comment type="catalytic activity">
    <reaction evidence="1">
        <text>ATP + protein L-histidine = ADP + protein N-phospho-L-histidine.</text>
        <dbReference type="EC" id="2.7.13.3"/>
    </reaction>
</comment>
<feature type="transmembrane region" description="Helical" evidence="9">
    <location>
        <begin position="120"/>
        <end position="142"/>
    </location>
</feature>
<evidence type="ECO:0000256" key="5">
    <source>
        <dbReference type="ARBA" id="ARBA00022741"/>
    </source>
</evidence>
<keyword evidence="8" id="KW-0902">Two-component regulatory system</keyword>
<comment type="caution">
    <text evidence="11">The sequence shown here is derived from an EMBL/GenBank/DDBJ whole genome shotgun (WGS) entry which is preliminary data.</text>
</comment>
<keyword evidence="5" id="KW-0547">Nucleotide-binding</keyword>
<accession>A0A0D0NG39</accession>
<evidence type="ECO:0000313" key="12">
    <source>
        <dbReference type="Proteomes" id="UP000032066"/>
    </source>
</evidence>
<dbReference type="InterPro" id="IPR011712">
    <property type="entry name" value="Sig_transdc_His_kin_sub3_dim/P"/>
</dbReference>
<dbReference type="InterPro" id="IPR050482">
    <property type="entry name" value="Sensor_HK_TwoCompSys"/>
</dbReference>
<dbReference type="EMBL" id="JXZB01000001">
    <property type="protein sequence ID" value="KIQ67285.1"/>
    <property type="molecule type" value="Genomic_DNA"/>
</dbReference>
<evidence type="ECO:0000313" key="11">
    <source>
        <dbReference type="EMBL" id="KIQ67285.1"/>
    </source>
</evidence>
<dbReference type="GO" id="GO:0005524">
    <property type="term" value="F:ATP binding"/>
    <property type="evidence" value="ECO:0007669"/>
    <property type="project" value="UniProtKB-KW"/>
</dbReference>
<reference evidence="11 12" key="1">
    <citation type="submission" date="2015-02" db="EMBL/GenBank/DDBJ databases">
        <title>Draft genome sequence of Kitasatospora griseola MF730-N6, a bafilomycin, terpentecin and satosporin producer.</title>
        <authorList>
            <person name="Arens J.C."/>
            <person name="Haltli B."/>
            <person name="Kerr R.G."/>
        </authorList>
    </citation>
    <scope>NUCLEOTIDE SEQUENCE [LARGE SCALE GENOMIC DNA]</scope>
    <source>
        <strain evidence="11 12">MF730-N6</strain>
    </source>
</reference>
<organism evidence="11 12">
    <name type="scientific">Kitasatospora griseola</name>
    <name type="common">Streptomyces griseolosporeus</name>
    <dbReference type="NCBI Taxonomy" id="2064"/>
    <lineage>
        <taxon>Bacteria</taxon>
        <taxon>Bacillati</taxon>
        <taxon>Actinomycetota</taxon>
        <taxon>Actinomycetes</taxon>
        <taxon>Kitasatosporales</taxon>
        <taxon>Streptomycetaceae</taxon>
        <taxon>Kitasatospora</taxon>
    </lineage>
</organism>
<keyword evidence="9" id="KW-0812">Transmembrane</keyword>
<keyword evidence="3" id="KW-0597">Phosphoprotein</keyword>
<evidence type="ECO:0000256" key="9">
    <source>
        <dbReference type="SAM" id="Phobius"/>
    </source>
</evidence>
<name>A0A0D0NG39_KITGR</name>
<dbReference type="Gene3D" id="3.30.565.10">
    <property type="entry name" value="Histidine kinase-like ATPase, C-terminal domain"/>
    <property type="match status" value="1"/>
</dbReference>
<feature type="domain" description="Histidine kinase/HSP90-like ATPase" evidence="10">
    <location>
        <begin position="286"/>
        <end position="376"/>
    </location>
</feature>